<evidence type="ECO:0000256" key="1">
    <source>
        <dbReference type="SAM" id="MobiDB-lite"/>
    </source>
</evidence>
<feature type="region of interest" description="Disordered" evidence="1">
    <location>
        <begin position="28"/>
        <end position="58"/>
    </location>
</feature>
<evidence type="ECO:0000313" key="2">
    <source>
        <dbReference type="EMBL" id="MFD1949933.1"/>
    </source>
</evidence>
<dbReference type="RefSeq" id="WP_380927655.1">
    <property type="nucleotide sequence ID" value="NZ_JBHUGS010000001.1"/>
</dbReference>
<sequence length="58" mass="6803">MAKQLRVRQLFFSTDTRRLVEGSVQQDCADEQYQPESKKPKKKSKKQFGISPENYAPR</sequence>
<accession>A0ABW4TTT7</accession>
<dbReference type="Proteomes" id="UP001597400">
    <property type="component" value="Unassembled WGS sequence"/>
</dbReference>
<dbReference type="EMBL" id="JBHUGS010000001">
    <property type="protein sequence ID" value="MFD1949933.1"/>
    <property type="molecule type" value="Genomic_DNA"/>
</dbReference>
<organism evidence="2 3">
    <name type="scientific">Sphingomonas arantia</name>
    <dbReference type="NCBI Taxonomy" id="1460676"/>
    <lineage>
        <taxon>Bacteria</taxon>
        <taxon>Pseudomonadati</taxon>
        <taxon>Pseudomonadota</taxon>
        <taxon>Alphaproteobacteria</taxon>
        <taxon>Sphingomonadales</taxon>
        <taxon>Sphingomonadaceae</taxon>
        <taxon>Sphingomonas</taxon>
    </lineage>
</organism>
<reference evidence="3" key="1">
    <citation type="journal article" date="2019" name="Int. J. Syst. Evol. Microbiol.">
        <title>The Global Catalogue of Microorganisms (GCM) 10K type strain sequencing project: providing services to taxonomists for standard genome sequencing and annotation.</title>
        <authorList>
            <consortium name="The Broad Institute Genomics Platform"/>
            <consortium name="The Broad Institute Genome Sequencing Center for Infectious Disease"/>
            <person name="Wu L."/>
            <person name="Ma J."/>
        </authorList>
    </citation>
    <scope>NUCLEOTIDE SEQUENCE [LARGE SCALE GENOMIC DNA]</scope>
    <source>
        <strain evidence="3">CGMCC 1.12702</strain>
    </source>
</reference>
<protein>
    <submittedName>
        <fullName evidence="2">Uncharacterized protein</fullName>
    </submittedName>
</protein>
<comment type="caution">
    <text evidence="2">The sequence shown here is derived from an EMBL/GenBank/DDBJ whole genome shotgun (WGS) entry which is preliminary data.</text>
</comment>
<gene>
    <name evidence="2" type="ORF">ACFSGX_04005</name>
</gene>
<proteinExistence type="predicted"/>
<keyword evidence="3" id="KW-1185">Reference proteome</keyword>
<evidence type="ECO:0000313" key="3">
    <source>
        <dbReference type="Proteomes" id="UP001597400"/>
    </source>
</evidence>
<name>A0ABW4TTT7_9SPHN</name>